<dbReference type="GeneID" id="106806189"/>
<feature type="DNA-binding region" description="Fork-head" evidence="4">
    <location>
        <begin position="263"/>
        <end position="357"/>
    </location>
</feature>
<dbReference type="RefSeq" id="XP_014663541.1">
    <property type="nucleotide sequence ID" value="XM_014808055.1"/>
</dbReference>
<dbReference type="InterPro" id="IPR001766">
    <property type="entry name" value="Fork_head_dom"/>
</dbReference>
<feature type="domain" description="Fork-head" evidence="6">
    <location>
        <begin position="263"/>
        <end position="357"/>
    </location>
</feature>
<dbReference type="Pfam" id="PF08430">
    <property type="entry name" value="Forkhead_N"/>
    <property type="match status" value="1"/>
</dbReference>
<gene>
    <name evidence="8" type="primary">LOC106806189</name>
</gene>
<feature type="compositionally biased region" description="Polar residues" evidence="5">
    <location>
        <begin position="415"/>
        <end position="427"/>
    </location>
</feature>
<dbReference type="InterPro" id="IPR036388">
    <property type="entry name" value="WH-like_DNA-bd_sf"/>
</dbReference>
<evidence type="ECO:0000256" key="3">
    <source>
        <dbReference type="ARBA" id="ARBA00023242"/>
    </source>
</evidence>
<dbReference type="InterPro" id="IPR047388">
    <property type="entry name" value="FH-like_dFKH"/>
</dbReference>
<organism evidence="7 8">
    <name type="scientific">Priapulus caudatus</name>
    <name type="common">Priapulid worm</name>
    <dbReference type="NCBI Taxonomy" id="37621"/>
    <lineage>
        <taxon>Eukaryota</taxon>
        <taxon>Metazoa</taxon>
        <taxon>Ecdysozoa</taxon>
        <taxon>Scalidophora</taxon>
        <taxon>Priapulida</taxon>
        <taxon>Priapulimorpha</taxon>
        <taxon>Priapulimorphida</taxon>
        <taxon>Priapulidae</taxon>
        <taxon>Priapulus</taxon>
    </lineage>
</organism>
<evidence type="ECO:0000256" key="1">
    <source>
        <dbReference type="ARBA" id="ARBA00004123"/>
    </source>
</evidence>
<evidence type="ECO:0000256" key="5">
    <source>
        <dbReference type="SAM" id="MobiDB-lite"/>
    </source>
</evidence>
<dbReference type="Pfam" id="PF00250">
    <property type="entry name" value="Forkhead"/>
    <property type="match status" value="1"/>
</dbReference>
<sequence length="575" mass="63249">MGNALVKELLAGCAAPDTPLAAAVSGTLNSFYTHLSTGERIEVALSVFVAEELRCFYNGLFMYFVYVPVFGFFTYHTQRWDLVTNTDCVVQQCLSVKYDREPCLVVGQQQRQQLRRSTPTGMLTHRPYSPTSTMNAMQNINSVQPMTSMSNMSSASYNPQGYAPSAHIGSGMGGIGAMNGIGMNASYMNMGTQQYQRDSMTSLTPYSPMGHTMGSMNQMPQMGGMQPTGGYPTLTASGMEPVGASELARAREKTYRRAYTHAKPPYSYISLITMAIQQSPSKSLTLSEIYQFIMDLFPFYRQNQQRWQNSIRHSLSFNDCFIKVPRTPDKPGKGSFWALHNDAGNMFENGCYLRRQKRFKCEKKDGDRKPGKSGHVKTERHHGGQGGAGENAAGGQAVNNSTSSTAPSNTTLTTLDSTPASMGSVQTKLEPDLRVSPRGYQEMHTSTSIPARMLEQHNPHVGTHAQHLQHAHAHASPRGMERMDESHHQHHTAMSLSPSDYKGIHPNFTHPFSINNIISQEGKYENLPPYSGYGSLGTLSNIKGEAQNMMTGMHSADPGGYYLHGGYATHSAANL</sequence>
<accession>A0ABM1DUC0</accession>
<comment type="subcellular location">
    <subcellularLocation>
        <location evidence="1 4">Nucleus</location>
    </subcellularLocation>
</comment>
<dbReference type="InterPro" id="IPR030456">
    <property type="entry name" value="TF_fork_head_CS_2"/>
</dbReference>
<feature type="compositionally biased region" description="Low complexity" evidence="5">
    <location>
        <begin position="390"/>
        <end position="414"/>
    </location>
</feature>
<evidence type="ECO:0000313" key="8">
    <source>
        <dbReference type="RefSeq" id="XP_014663541.1"/>
    </source>
</evidence>
<keyword evidence="3 4" id="KW-0539">Nucleus</keyword>
<dbReference type="InterPro" id="IPR013638">
    <property type="entry name" value="Fork-head_N"/>
</dbReference>
<protein>
    <submittedName>
        <fullName evidence="8">Hepatocyte nuclear factor 3-beta-like</fullName>
    </submittedName>
</protein>
<dbReference type="Gene3D" id="1.10.10.10">
    <property type="entry name" value="Winged helix-like DNA-binding domain superfamily/Winged helix DNA-binding domain"/>
    <property type="match status" value="1"/>
</dbReference>
<feature type="region of interest" description="Disordered" evidence="5">
    <location>
        <begin position="362"/>
        <end position="440"/>
    </location>
</feature>
<evidence type="ECO:0000259" key="6">
    <source>
        <dbReference type="PROSITE" id="PS50039"/>
    </source>
</evidence>
<reference evidence="8" key="1">
    <citation type="submission" date="2025-08" db="UniProtKB">
        <authorList>
            <consortium name="RefSeq"/>
        </authorList>
    </citation>
    <scope>IDENTIFICATION</scope>
</reference>
<dbReference type="InterPro" id="IPR050211">
    <property type="entry name" value="FOX_domain-containing"/>
</dbReference>
<dbReference type="SUPFAM" id="SSF46785">
    <property type="entry name" value="Winged helix' DNA-binding domain"/>
    <property type="match status" value="1"/>
</dbReference>
<dbReference type="CDD" id="cd20041">
    <property type="entry name" value="FH_dFKH"/>
    <property type="match status" value="1"/>
</dbReference>
<evidence type="ECO:0000256" key="2">
    <source>
        <dbReference type="ARBA" id="ARBA00023125"/>
    </source>
</evidence>
<dbReference type="PANTHER" id="PTHR11829:SF380">
    <property type="entry name" value="PROTEIN FORK HEAD"/>
    <property type="match status" value="1"/>
</dbReference>
<dbReference type="PROSITE" id="PS00657">
    <property type="entry name" value="FORK_HEAD_1"/>
    <property type="match status" value="1"/>
</dbReference>
<dbReference type="Proteomes" id="UP000695022">
    <property type="component" value="Unplaced"/>
</dbReference>
<dbReference type="InterPro" id="IPR036390">
    <property type="entry name" value="WH_DNA-bd_sf"/>
</dbReference>
<keyword evidence="2 4" id="KW-0238">DNA-binding</keyword>
<name>A0ABM1DUC0_PRICU</name>
<dbReference type="PRINTS" id="PR00053">
    <property type="entry name" value="FORKHEAD"/>
</dbReference>
<dbReference type="PROSITE" id="PS50039">
    <property type="entry name" value="FORK_HEAD_3"/>
    <property type="match status" value="1"/>
</dbReference>
<dbReference type="PANTHER" id="PTHR11829">
    <property type="entry name" value="FORKHEAD BOX PROTEIN"/>
    <property type="match status" value="1"/>
</dbReference>
<evidence type="ECO:0000313" key="7">
    <source>
        <dbReference type="Proteomes" id="UP000695022"/>
    </source>
</evidence>
<feature type="compositionally biased region" description="Basic residues" evidence="5">
    <location>
        <begin position="371"/>
        <end position="380"/>
    </location>
</feature>
<dbReference type="SMART" id="SM00339">
    <property type="entry name" value="FH"/>
    <property type="match status" value="1"/>
</dbReference>
<dbReference type="PROSITE" id="PS00658">
    <property type="entry name" value="FORK_HEAD_2"/>
    <property type="match status" value="1"/>
</dbReference>
<evidence type="ECO:0000256" key="4">
    <source>
        <dbReference type="PROSITE-ProRule" id="PRU00089"/>
    </source>
</evidence>
<proteinExistence type="predicted"/>
<dbReference type="InterPro" id="IPR018122">
    <property type="entry name" value="TF_fork_head_CS_1"/>
</dbReference>
<keyword evidence="7" id="KW-1185">Reference proteome</keyword>